<dbReference type="Proteomes" id="UP000735302">
    <property type="component" value="Unassembled WGS sequence"/>
</dbReference>
<organism evidence="1 2">
    <name type="scientific">Plakobranchus ocellatus</name>
    <dbReference type="NCBI Taxonomy" id="259542"/>
    <lineage>
        <taxon>Eukaryota</taxon>
        <taxon>Metazoa</taxon>
        <taxon>Spiralia</taxon>
        <taxon>Lophotrochozoa</taxon>
        <taxon>Mollusca</taxon>
        <taxon>Gastropoda</taxon>
        <taxon>Heterobranchia</taxon>
        <taxon>Euthyneura</taxon>
        <taxon>Panpulmonata</taxon>
        <taxon>Sacoglossa</taxon>
        <taxon>Placobranchoidea</taxon>
        <taxon>Plakobranchidae</taxon>
        <taxon>Plakobranchus</taxon>
    </lineage>
</organism>
<dbReference type="AlphaFoldDB" id="A0AAV3YTG1"/>
<name>A0AAV3YTG1_9GAST</name>
<evidence type="ECO:0000313" key="2">
    <source>
        <dbReference type="Proteomes" id="UP000735302"/>
    </source>
</evidence>
<proteinExistence type="predicted"/>
<evidence type="ECO:0000313" key="1">
    <source>
        <dbReference type="EMBL" id="GFN85662.1"/>
    </source>
</evidence>
<accession>A0AAV3YTG1</accession>
<protein>
    <submittedName>
        <fullName evidence="1">Uncharacterized protein</fullName>
    </submittedName>
</protein>
<reference evidence="1 2" key="1">
    <citation type="journal article" date="2021" name="Elife">
        <title>Chloroplast acquisition without the gene transfer in kleptoplastic sea slugs, Plakobranchus ocellatus.</title>
        <authorList>
            <person name="Maeda T."/>
            <person name="Takahashi S."/>
            <person name="Yoshida T."/>
            <person name="Shimamura S."/>
            <person name="Takaki Y."/>
            <person name="Nagai Y."/>
            <person name="Toyoda A."/>
            <person name="Suzuki Y."/>
            <person name="Arimoto A."/>
            <person name="Ishii H."/>
            <person name="Satoh N."/>
            <person name="Nishiyama T."/>
            <person name="Hasebe M."/>
            <person name="Maruyama T."/>
            <person name="Minagawa J."/>
            <person name="Obokata J."/>
            <person name="Shigenobu S."/>
        </authorList>
    </citation>
    <scope>NUCLEOTIDE SEQUENCE [LARGE SCALE GENOMIC DNA]</scope>
</reference>
<gene>
    <name evidence="1" type="ORF">PoB_001216800</name>
</gene>
<sequence length="114" mass="13085">MLEDDSHAIDLRLGQAFSKPDSLFETGKHSPDFDEYVRKNAEKLELEERISYLEGCVAFAELEGQDTEEYERELWECQAEVDSFLIDFAKGKGPMCMSLEECFRSQRLCTTGIS</sequence>
<comment type="caution">
    <text evidence="1">The sequence shown here is derived from an EMBL/GenBank/DDBJ whole genome shotgun (WGS) entry which is preliminary data.</text>
</comment>
<keyword evidence="2" id="KW-1185">Reference proteome</keyword>
<dbReference type="EMBL" id="BLXT01001440">
    <property type="protein sequence ID" value="GFN85662.1"/>
    <property type="molecule type" value="Genomic_DNA"/>
</dbReference>